<dbReference type="PANTHER" id="PTHR32329">
    <property type="entry name" value="BIFUNCTIONAL PROTEIN [INCLUDES 2-HYDROXYACYL-COA DEHYDRATASE (N-TER) AND ITS ACTIVATOR DOMAIN (C_TERM)-RELATED"/>
    <property type="match status" value="1"/>
</dbReference>
<dbReference type="InterPro" id="IPR051805">
    <property type="entry name" value="Dehydratase_Activator_Redct"/>
</dbReference>
<feature type="domain" description="ATPase BadF/BadG/BcrA/BcrD type" evidence="1">
    <location>
        <begin position="7"/>
        <end position="283"/>
    </location>
</feature>
<proteinExistence type="predicted"/>
<evidence type="ECO:0000259" key="2">
    <source>
        <dbReference type="Pfam" id="PF09989"/>
    </source>
</evidence>
<dbReference type="eggNOG" id="COG1924">
    <property type="taxonomic scope" value="Bacteria"/>
</dbReference>
<dbReference type="RefSeq" id="WP_057940718.1">
    <property type="nucleotide sequence ID" value="NZ_ACJX03000001.1"/>
</dbReference>
<sequence>MKRFFAGIDIGSSTIHSVLLDESGKIFYVSPSLSHFGAPLNKLPDVWAYLSANSKDGEIVSTAFTGIGAQYIKDVFPKLLFDYESVTIPKGVSLLCPDAVYVFHIGAKDSYFFRLGHLEKEVNLLEWSANSKCGGGSGMLIEKQLRRLYLKEDELLFNSNAADEKSKLMESLYEQAEKDLARHESVQGFNARCGVVIQSDLIHEQNEGADRAYLVSRLFATVARNYKNDVVGARDLDTSLCSVATGGVFASDYLLKRLQELLGVVLKRPRHFRAVAAIGAAYEAIEKGNRHVMDFSKVGEITSFVRDKRPSAPPLYTFLDKVHVYDGEVKEVDDGDIRDVVIGVDGGSTTTKAAVVDVSTGDLLDKIYISTHGDPEGALKEVFRYLSGKAENYNVRGICTTGSARKLYERILVSQSKKRVLESEGFIVLDGAVDEITCHAVGIKHHDPAIDTIFEIGGQDMKFTTFKVKGSVPTDEIEEARMNYSCQAGAGQTLENMAQLLDLDVKSSLQEAALKADTVPLIDSTCGVFMEMEENRLIAEGFSKEQIAAAIIRATAASYFNKFVGGPQHVKSKCSCQGGPALGLAFLAAMAQVTGKEIYAYPHRELFGAWGAGLFLRNRILQLQTEGKEVRSAFRGFEVVDIKFEKRDVLCSDHFGPLSCGMRNCKLKIFSIGGEEVITGGFCPRGNSEGAGQSRKDYVEIYHKLLDEHFDGILYEDLDELDGLDLPTIGIHRSGVTLGDLGIWSSALFKKLGFLPVFTPKSDDEIAQVGINIAPTEFCIAMKLVIGHAALLYHDRRIKHLFNPCFIEETRPEKPHRKFCIYTEAEGYLLQDILGIEPEREFLSVLYLGDDERSAKYLHEEFRRLGYDFSVERILEAMSYAKEKLKAFKEAVYKHGDEFLEELERSGEVGYVGLGRDYVILDPQASSNSGSMFSKQRGMRYIPQSFLEKYYHDIPIDELCYNEYWYQNAHILQAAIYTARHPRLFPIRQMNFACGPDSMKFYHESEIFRRAEKPFLHLVTDAQTNNAPFVTRAEAHERVVQRAKPKTDLPLSDFVLFPHDGEKEKVSLGSRVWLIPYMGEASRFGAAVLRHYGVNAMAMPTATSASKDAASRFITTETCFPLRGVVGDVMASIEELARERGKEWVRDNIVIFLPTTSGPCRFGKYGEVLKIFLKQEGLDSVPIVSPSTDSSYIEIEAPEQFGGTLGKANALINVFRAIKMADMVDDLIRKFRPYSDDKKAFDELCKQRLDLLEHLLVENSASYATLKRWTNETMVLFMKEAPKAKHHSLPLILYVGEIYTRQHDPYTEYVIKRLEEEGLEVVRGSITEWLEYINYLTIRDNPKFPYKFAQFYMEYADWRFKRIFGETAKEREVLPKPRVIIEDLQKSRRYHGDITGESPLVIGIFLKFLRGELPGNGQKVCGIFHVGPFTCMQEGVAMAKMDAMLKEETKDNHGLIVPVVHAFFGDSANTNLEAEIAAFREQCRLKARMNGSVGFKSKRTSPAVKGNLVIQERS</sequence>
<evidence type="ECO:0000259" key="1">
    <source>
        <dbReference type="Pfam" id="PF01869"/>
    </source>
</evidence>
<dbReference type="Pfam" id="PF01869">
    <property type="entry name" value="BcrAD_BadFG"/>
    <property type="match status" value="2"/>
</dbReference>
<name>A0A0T5XAK0_9BACT</name>
<gene>
    <name evidence="3" type="ORF">HMPREF1705_02621</name>
</gene>
<protein>
    <submittedName>
        <fullName evidence="3">Putative CoA-substrate-specific enzyme activase</fullName>
    </submittedName>
</protein>
<dbReference type="PANTHER" id="PTHR32329:SF2">
    <property type="entry name" value="BIFUNCTIONAL PROTEIN [INCLUDES 2-HYDROXYACYL-COA DEHYDRATASE (N-TER) AND ITS ACTIVATOR DOMAIN (C_TERM)"/>
    <property type="match status" value="1"/>
</dbReference>
<dbReference type="InterPro" id="IPR002731">
    <property type="entry name" value="ATPase_BadF"/>
</dbReference>
<dbReference type="InterPro" id="IPR043129">
    <property type="entry name" value="ATPase_NBD"/>
</dbReference>
<dbReference type="OrthoDB" id="9802715at2"/>
<dbReference type="SUPFAM" id="SSF53067">
    <property type="entry name" value="Actin-like ATPase domain"/>
    <property type="match status" value="2"/>
</dbReference>
<organism evidence="3 4">
    <name type="scientific">Acetomicrobium hydrogeniformans ATCC BAA-1850</name>
    <dbReference type="NCBI Taxonomy" id="592015"/>
    <lineage>
        <taxon>Bacteria</taxon>
        <taxon>Thermotogati</taxon>
        <taxon>Synergistota</taxon>
        <taxon>Synergistia</taxon>
        <taxon>Synergistales</taxon>
        <taxon>Acetomicrobiaceae</taxon>
        <taxon>Acetomicrobium</taxon>
    </lineage>
</organism>
<dbReference type="eggNOG" id="COG3580">
    <property type="taxonomic scope" value="Bacteria"/>
</dbReference>
<feature type="domain" description="ATPase BadF/BadG/BcrA/BcrD type" evidence="1">
    <location>
        <begin position="342"/>
        <end position="615"/>
    </location>
</feature>
<reference evidence="4" key="1">
    <citation type="submission" date="2012-09" db="EMBL/GenBank/DDBJ databases">
        <authorList>
            <person name="Weinstock G."/>
            <person name="Sodergren E."/>
            <person name="Clifton S."/>
            <person name="Fulton L."/>
            <person name="Fulton B."/>
            <person name="Courtney L."/>
            <person name="Fronick C."/>
            <person name="Harrison M."/>
            <person name="Strong C."/>
            <person name="Farmer C."/>
            <person name="Delehaunty K."/>
            <person name="Markovic C."/>
            <person name="Hall O."/>
            <person name="Minx P."/>
            <person name="Tomlinson C."/>
            <person name="Mitreva M."/>
            <person name="Nelson J."/>
            <person name="Hou S."/>
            <person name="Wollam A."/>
            <person name="Pepin K.H."/>
            <person name="Johnson M."/>
            <person name="Bhonagiri V."/>
            <person name="Nash W.E."/>
            <person name="Suruliraj S."/>
            <person name="Warren W."/>
            <person name="Chinwalla A."/>
            <person name="Mardis E.R."/>
            <person name="Wilson R.K."/>
        </authorList>
    </citation>
    <scope>NUCLEOTIDE SEQUENCE [LARGE SCALE GENOMIC DNA]</scope>
    <source>
        <strain evidence="4">OS1</strain>
    </source>
</reference>
<dbReference type="Pfam" id="PF09989">
    <property type="entry name" value="DUF2229"/>
    <property type="match status" value="1"/>
</dbReference>
<accession>A0A0T5XAK0</accession>
<dbReference type="eggNOG" id="COG3581">
    <property type="taxonomic scope" value="Bacteria"/>
</dbReference>
<dbReference type="InterPro" id="IPR018709">
    <property type="entry name" value="CoA_activase_DUF2229"/>
</dbReference>
<dbReference type="CDD" id="cd24034">
    <property type="entry name" value="ASKHA_NBD_O66634-like_rpt1"/>
    <property type="match status" value="1"/>
</dbReference>
<dbReference type="Proteomes" id="UP000005273">
    <property type="component" value="Unassembled WGS sequence"/>
</dbReference>
<evidence type="ECO:0000313" key="4">
    <source>
        <dbReference type="Proteomes" id="UP000005273"/>
    </source>
</evidence>
<dbReference type="CDD" id="cd24035">
    <property type="entry name" value="ASKHA_NBD_O66634-like_rpt2"/>
    <property type="match status" value="1"/>
</dbReference>
<comment type="caution">
    <text evidence="3">The sequence shown here is derived from an EMBL/GenBank/DDBJ whole genome shotgun (WGS) entry which is preliminary data.</text>
</comment>
<keyword evidence="4" id="KW-1185">Reference proteome</keyword>
<dbReference type="STRING" id="592015.HMPREF1705_02621"/>
<dbReference type="EMBL" id="ACJX03000001">
    <property type="protein sequence ID" value="KRT35395.1"/>
    <property type="molecule type" value="Genomic_DNA"/>
</dbReference>
<evidence type="ECO:0000313" key="3">
    <source>
        <dbReference type="EMBL" id="KRT35395.1"/>
    </source>
</evidence>
<dbReference type="Gene3D" id="3.30.420.40">
    <property type="match status" value="4"/>
</dbReference>
<feature type="domain" description="DUF2229" evidence="2">
    <location>
        <begin position="728"/>
        <end position="944"/>
    </location>
</feature>